<dbReference type="InterPro" id="IPR032176">
    <property type="entry name" value="DUF5009"/>
</dbReference>
<reference evidence="4 5" key="1">
    <citation type="submission" date="2019-02" db="EMBL/GenBank/DDBJ databases">
        <title>Deep-cultivation of Planctomycetes and their phenomic and genomic characterization uncovers novel biology.</title>
        <authorList>
            <person name="Wiegand S."/>
            <person name="Jogler M."/>
            <person name="Boedeker C."/>
            <person name="Pinto D."/>
            <person name="Vollmers J."/>
            <person name="Rivas-Marin E."/>
            <person name="Kohn T."/>
            <person name="Peeters S.H."/>
            <person name="Heuer A."/>
            <person name="Rast P."/>
            <person name="Oberbeckmann S."/>
            <person name="Bunk B."/>
            <person name="Jeske O."/>
            <person name="Meyerdierks A."/>
            <person name="Storesund J.E."/>
            <person name="Kallscheuer N."/>
            <person name="Luecker S."/>
            <person name="Lage O.M."/>
            <person name="Pohl T."/>
            <person name="Merkel B.J."/>
            <person name="Hornburger P."/>
            <person name="Mueller R.-W."/>
            <person name="Bruemmer F."/>
            <person name="Labrenz M."/>
            <person name="Spormann A.M."/>
            <person name="Op den Camp H."/>
            <person name="Overmann J."/>
            <person name="Amann R."/>
            <person name="Jetten M.S.M."/>
            <person name="Mascher T."/>
            <person name="Medema M.H."/>
            <person name="Devos D.P."/>
            <person name="Kaster A.-K."/>
            <person name="Ovreas L."/>
            <person name="Rohde M."/>
            <person name="Galperin M.Y."/>
            <person name="Jogler C."/>
        </authorList>
    </citation>
    <scope>NUCLEOTIDE SEQUENCE [LARGE SCALE GENOMIC DNA]</scope>
    <source>
        <strain evidence="4 5">Pan265</strain>
    </source>
</reference>
<feature type="transmembrane region" description="Helical" evidence="2">
    <location>
        <begin position="267"/>
        <end position="285"/>
    </location>
</feature>
<dbReference type="Pfam" id="PF16401">
    <property type="entry name" value="DUF5009"/>
    <property type="match status" value="1"/>
</dbReference>
<proteinExistence type="predicted"/>
<feature type="transmembrane region" description="Helical" evidence="2">
    <location>
        <begin position="297"/>
        <end position="315"/>
    </location>
</feature>
<accession>A0A518BZM2</accession>
<keyword evidence="2" id="KW-0472">Membrane</keyword>
<dbReference type="PANTHER" id="PTHR31061:SF24">
    <property type="entry name" value="LD22376P"/>
    <property type="match status" value="1"/>
</dbReference>
<dbReference type="RefSeq" id="WP_145446582.1">
    <property type="nucleotide sequence ID" value="NZ_CP036280.1"/>
</dbReference>
<evidence type="ECO:0000313" key="5">
    <source>
        <dbReference type="Proteomes" id="UP000320386"/>
    </source>
</evidence>
<feature type="compositionally biased region" description="Basic and acidic residues" evidence="1">
    <location>
        <begin position="1"/>
        <end position="12"/>
    </location>
</feature>
<feature type="transmembrane region" description="Helical" evidence="2">
    <location>
        <begin position="335"/>
        <end position="352"/>
    </location>
</feature>
<feature type="transmembrane region" description="Helical" evidence="2">
    <location>
        <begin position="117"/>
        <end position="136"/>
    </location>
</feature>
<dbReference type="AlphaFoldDB" id="A0A518BZM2"/>
<keyword evidence="5" id="KW-1185">Reference proteome</keyword>
<evidence type="ECO:0000256" key="2">
    <source>
        <dbReference type="SAM" id="Phobius"/>
    </source>
</evidence>
<feature type="transmembrane region" description="Helical" evidence="2">
    <location>
        <begin position="680"/>
        <end position="700"/>
    </location>
</feature>
<organism evidence="4 5">
    <name type="scientific">Mucisphaera calidilacus</name>
    <dbReference type="NCBI Taxonomy" id="2527982"/>
    <lineage>
        <taxon>Bacteria</taxon>
        <taxon>Pseudomonadati</taxon>
        <taxon>Planctomycetota</taxon>
        <taxon>Phycisphaerae</taxon>
        <taxon>Phycisphaerales</taxon>
        <taxon>Phycisphaeraceae</taxon>
        <taxon>Mucisphaera</taxon>
    </lineage>
</organism>
<dbReference type="EMBL" id="CP036280">
    <property type="protein sequence ID" value="QDU72415.1"/>
    <property type="molecule type" value="Genomic_DNA"/>
</dbReference>
<sequence>MNDHRDDKHDGDLTPQHPQDATPEEAAIPADQAADRPESGHPFGEPDARASEERPEPASVQRDLPQGYALVQPDTEARVAEPEGRLAEGEDEADQPEMVSPATPPARSYAVDALRGLAILGMCLSGIIAGGLWNGMYHGNFPRWLPGAFVQPAEAEPETDPALSDVEALDAALDTPASAAGGDGWQAVESVVFRDDWPSFTWVDWVFPMFLFAMGLAIPLAYAGRRSRGGSWWAYPFHSVWRFVILVGFALYARHVTAHFIDSSPDAATWCVVLIGFLVPFALFVRLPSGTRAGGRLALRLLGLTAAVSLLAFINLREGHEFTWKASWGGPNVDIIILLLAWASLATSLLWYVTRAVPWLRLMVGLPFAFVAHHQSMRSEWRVFPPSAEGAEGTIGDQLNQLVGPVWGGGWLNLTWLNDYLPGALPESVLDMSPLYNFGYFKFTWITIVGTVIGDIIVRRARKSVNEPERTIAGWGWGRVLLISLLMLSTIVGVFIGLNDYVETHLDLGFVSIANPYTALLALVPLALAVVLVQPATDLWDRHVRVLTWWGAAWVLIGLALCVLPGSAAGTEFAFFEGGIKKGPPSTLSWYSTSLGVSILLLAWWTMWVDARGVRWPLGLLIANGQNPMLAYVAIRNLLAPLVALPLLVPFVAPEVLAENAGLSSLNGWMTAYLEPGGPWSLFLWAVGKTLLLAVLVWMLTRARLVWRS</sequence>
<evidence type="ECO:0000259" key="3">
    <source>
        <dbReference type="Pfam" id="PF16401"/>
    </source>
</evidence>
<dbReference type="KEGG" id="mcad:Pan265_22800"/>
<feature type="compositionally biased region" description="Basic and acidic residues" evidence="1">
    <location>
        <begin position="75"/>
        <end position="88"/>
    </location>
</feature>
<feature type="transmembrane region" description="Helical" evidence="2">
    <location>
        <begin position="438"/>
        <end position="458"/>
    </location>
</feature>
<feature type="compositionally biased region" description="Basic and acidic residues" evidence="1">
    <location>
        <begin position="33"/>
        <end position="56"/>
    </location>
</feature>
<feature type="transmembrane region" description="Helical" evidence="2">
    <location>
        <begin position="588"/>
        <end position="609"/>
    </location>
</feature>
<dbReference type="OrthoDB" id="9788724at2"/>
<protein>
    <recommendedName>
        <fullName evidence="3">DUF5009 domain-containing protein</fullName>
    </recommendedName>
</protein>
<gene>
    <name evidence="4" type="ORF">Pan265_22800</name>
</gene>
<feature type="transmembrane region" description="Helical" evidence="2">
    <location>
        <begin position="510"/>
        <end position="534"/>
    </location>
</feature>
<feature type="transmembrane region" description="Helical" evidence="2">
    <location>
        <begin position="205"/>
        <end position="223"/>
    </location>
</feature>
<feature type="transmembrane region" description="Helical" evidence="2">
    <location>
        <begin position="359"/>
        <end position="377"/>
    </location>
</feature>
<evidence type="ECO:0000313" key="4">
    <source>
        <dbReference type="EMBL" id="QDU72415.1"/>
    </source>
</evidence>
<dbReference type="PANTHER" id="PTHR31061">
    <property type="entry name" value="LD22376P"/>
    <property type="match status" value="1"/>
</dbReference>
<feature type="transmembrane region" description="Helical" evidence="2">
    <location>
        <begin position="630"/>
        <end position="653"/>
    </location>
</feature>
<name>A0A518BZM2_9BACT</name>
<feature type="region of interest" description="Disordered" evidence="1">
    <location>
        <begin position="1"/>
        <end position="104"/>
    </location>
</feature>
<feature type="domain" description="DUF5009" evidence="3">
    <location>
        <begin position="193"/>
        <end position="370"/>
    </location>
</feature>
<feature type="transmembrane region" description="Helical" evidence="2">
    <location>
        <begin position="235"/>
        <end position="255"/>
    </location>
</feature>
<keyword evidence="2" id="KW-1133">Transmembrane helix</keyword>
<keyword evidence="2" id="KW-0812">Transmembrane</keyword>
<evidence type="ECO:0000256" key="1">
    <source>
        <dbReference type="SAM" id="MobiDB-lite"/>
    </source>
</evidence>
<feature type="transmembrane region" description="Helical" evidence="2">
    <location>
        <begin position="546"/>
        <end position="568"/>
    </location>
</feature>
<feature type="transmembrane region" description="Helical" evidence="2">
    <location>
        <begin position="479"/>
        <end position="498"/>
    </location>
</feature>
<dbReference type="Proteomes" id="UP000320386">
    <property type="component" value="Chromosome"/>
</dbReference>